<dbReference type="InterPro" id="IPR011037">
    <property type="entry name" value="Pyrv_Knase-like_insert_dom_sf"/>
</dbReference>
<dbReference type="RefSeq" id="WP_185661568.1">
    <property type="nucleotide sequence ID" value="NZ_CAWPOO010000013.1"/>
</dbReference>
<dbReference type="Pfam" id="PF03473">
    <property type="entry name" value="MOSC"/>
    <property type="match status" value="1"/>
</dbReference>
<dbReference type="AlphaFoldDB" id="A0A7X1E9Z3"/>
<dbReference type="GO" id="GO:0003824">
    <property type="term" value="F:catalytic activity"/>
    <property type="evidence" value="ECO:0007669"/>
    <property type="project" value="InterPro"/>
</dbReference>
<feature type="domain" description="MOSC" evidence="1">
    <location>
        <begin position="98"/>
        <end position="181"/>
    </location>
</feature>
<dbReference type="InterPro" id="IPR052353">
    <property type="entry name" value="Benzoxazolinone_Detox_Enz"/>
</dbReference>
<gene>
    <name evidence="2" type="ORF">H5P27_16720</name>
</gene>
<dbReference type="GO" id="GO:0030170">
    <property type="term" value="F:pyridoxal phosphate binding"/>
    <property type="evidence" value="ECO:0007669"/>
    <property type="project" value="InterPro"/>
</dbReference>
<dbReference type="Proteomes" id="UP000526501">
    <property type="component" value="Unassembled WGS sequence"/>
</dbReference>
<dbReference type="EMBL" id="JACHVC010000013">
    <property type="protein sequence ID" value="MBC2607698.1"/>
    <property type="molecule type" value="Genomic_DNA"/>
</dbReference>
<dbReference type="PANTHER" id="PTHR30212">
    <property type="entry name" value="PROTEIN YIIM"/>
    <property type="match status" value="1"/>
</dbReference>
<evidence type="ECO:0000259" key="1">
    <source>
        <dbReference type="Pfam" id="PF03473"/>
    </source>
</evidence>
<evidence type="ECO:0000313" key="2">
    <source>
        <dbReference type="EMBL" id="MBC2607698.1"/>
    </source>
</evidence>
<dbReference type="GO" id="GO:0030151">
    <property type="term" value="F:molybdenum ion binding"/>
    <property type="evidence" value="ECO:0007669"/>
    <property type="project" value="InterPro"/>
</dbReference>
<dbReference type="Gene3D" id="2.40.33.20">
    <property type="entry name" value="PK beta-barrel domain-like"/>
    <property type="match status" value="1"/>
</dbReference>
<accession>A0A7X1E9Z3</accession>
<organism evidence="2 3">
    <name type="scientific">Pelagicoccus albus</name>
    <dbReference type="NCBI Taxonomy" id="415222"/>
    <lineage>
        <taxon>Bacteria</taxon>
        <taxon>Pseudomonadati</taxon>
        <taxon>Verrucomicrobiota</taxon>
        <taxon>Opitutia</taxon>
        <taxon>Puniceicoccales</taxon>
        <taxon>Pelagicoccaceae</taxon>
        <taxon>Pelagicoccus</taxon>
    </lineage>
</organism>
<dbReference type="SUPFAM" id="SSF50800">
    <property type="entry name" value="PK beta-barrel domain-like"/>
    <property type="match status" value="1"/>
</dbReference>
<reference evidence="2 3" key="1">
    <citation type="submission" date="2020-07" db="EMBL/GenBank/DDBJ databases">
        <authorList>
            <person name="Feng X."/>
        </authorList>
    </citation>
    <scope>NUCLEOTIDE SEQUENCE [LARGE SCALE GENOMIC DNA]</scope>
    <source>
        <strain evidence="2 3">JCM23202</strain>
    </source>
</reference>
<evidence type="ECO:0000313" key="3">
    <source>
        <dbReference type="Proteomes" id="UP000526501"/>
    </source>
</evidence>
<comment type="caution">
    <text evidence="2">The sequence shown here is derived from an EMBL/GenBank/DDBJ whole genome shotgun (WGS) entry which is preliminary data.</text>
</comment>
<dbReference type="InterPro" id="IPR005302">
    <property type="entry name" value="MoCF_Sase_C"/>
</dbReference>
<protein>
    <recommendedName>
        <fullName evidence="1">MOSC domain-containing protein</fullName>
    </recommendedName>
</protein>
<sequence>MSQHATLDFLDAHRDWVLDAPKDDAPILTLCVRPNEGEREFVKTLSLDPEQGVVGDRWIRKTWIYTPDGKPDPRIQVCILGSRVLQLIRRDPDGMTYPGDNIIADMDFSEMNMPVGQLLQVGSAVIEVSDVFNTACSKWNVRHGKESIKWINLPENKPHRLRGVLCKVVKAGEVSLTDKIRKVCS</sequence>
<name>A0A7X1E9Z3_9BACT</name>
<dbReference type="PANTHER" id="PTHR30212:SF2">
    <property type="entry name" value="PROTEIN YIIM"/>
    <property type="match status" value="1"/>
</dbReference>
<proteinExistence type="predicted"/>
<keyword evidence="3" id="KW-1185">Reference proteome</keyword>